<comment type="function">
    <text evidence="6">One of the essential components for the initiation of protein synthesis. Protects formylmethionyl-tRNA from spontaneous hydrolysis and promotes its binding to the 30S ribosomal subunits. Also involved in the hydrolysis of GTP during the formation of the 70S ribosomal complex.</text>
</comment>
<evidence type="ECO:0000313" key="10">
    <source>
        <dbReference type="Proteomes" id="UP000283210"/>
    </source>
</evidence>
<keyword evidence="5" id="KW-0342">GTP-binding</keyword>
<dbReference type="EMBL" id="CM012437">
    <property type="protein sequence ID" value="RVE76766.1"/>
    <property type="molecule type" value="Genomic_DNA"/>
</dbReference>
<dbReference type="Gene3D" id="2.40.30.10">
    <property type="entry name" value="Translation factors"/>
    <property type="match status" value="2"/>
</dbReference>
<dbReference type="GO" id="GO:0003924">
    <property type="term" value="F:GTPase activity"/>
    <property type="evidence" value="ECO:0007669"/>
    <property type="project" value="InterPro"/>
</dbReference>
<evidence type="ECO:0000256" key="1">
    <source>
        <dbReference type="ARBA" id="ARBA00007733"/>
    </source>
</evidence>
<dbReference type="CDD" id="cd03692">
    <property type="entry name" value="mtIF2_IVc"/>
    <property type="match status" value="1"/>
</dbReference>
<dbReference type="PANTHER" id="PTHR43381">
    <property type="entry name" value="TRANSLATION INITIATION FACTOR IF-2-RELATED"/>
    <property type="match status" value="1"/>
</dbReference>
<dbReference type="InterPro" id="IPR009000">
    <property type="entry name" value="Transl_B-barrel_sf"/>
</dbReference>
<evidence type="ECO:0000256" key="3">
    <source>
        <dbReference type="ARBA" id="ARBA00022741"/>
    </source>
</evidence>
<reference evidence="9 10" key="2">
    <citation type="submission" date="2019-01" db="EMBL/GenBank/DDBJ databases">
        <title>A chromosome length genome reference of the Java medaka (oryzias javanicus).</title>
        <authorList>
            <person name="Herpin A."/>
            <person name="Takehana Y."/>
            <person name="Naruse K."/>
            <person name="Ansai S."/>
            <person name="Kawaguchi M."/>
        </authorList>
    </citation>
    <scope>NUCLEOTIDE SEQUENCE [LARGE SCALE GENOMIC DNA]</scope>
    <source>
        <strain evidence="9">RS831</strain>
        <tissue evidence="9">Whole body</tissue>
    </source>
</reference>
<dbReference type="SUPFAM" id="SSF52156">
    <property type="entry name" value="Initiation factor IF2/eIF5b, domain 3"/>
    <property type="match status" value="1"/>
</dbReference>
<gene>
    <name evidence="9" type="ORF">OJAV_G00012390</name>
</gene>
<comment type="similarity">
    <text evidence="1">Belongs to the TRAFAC class translation factor GTPase superfamily. Classic translation factor GTPase family. IF-2 subfamily.</text>
</comment>
<dbReference type="OrthoDB" id="361630at2759"/>
<dbReference type="InterPro" id="IPR027417">
    <property type="entry name" value="P-loop_NTPase"/>
</dbReference>
<name>A0A3S2PIK8_ORYJA</name>
<keyword evidence="10" id="KW-1185">Reference proteome</keyword>
<evidence type="ECO:0000256" key="5">
    <source>
        <dbReference type="ARBA" id="ARBA00023134"/>
    </source>
</evidence>
<dbReference type="InterPro" id="IPR053905">
    <property type="entry name" value="EF-G-like_DII"/>
</dbReference>
<keyword evidence="4" id="KW-0648">Protein biosynthesis</keyword>
<dbReference type="FunFam" id="3.40.50.10050:FF:000001">
    <property type="entry name" value="Translation initiation factor IF-2"/>
    <property type="match status" value="1"/>
</dbReference>
<dbReference type="Gene3D" id="3.40.50.10050">
    <property type="entry name" value="Translation initiation factor IF- 2, domain 3"/>
    <property type="match status" value="1"/>
</dbReference>
<dbReference type="Proteomes" id="UP000283210">
    <property type="component" value="Chromosome 1"/>
</dbReference>
<dbReference type="CDD" id="cd03702">
    <property type="entry name" value="IF2_mtIF2_II"/>
    <property type="match status" value="1"/>
</dbReference>
<dbReference type="PANTHER" id="PTHR43381:SF20">
    <property type="entry name" value="TRANSLATION INITIATION FACTOR IF-2, MITOCHONDRIAL"/>
    <property type="match status" value="1"/>
</dbReference>
<reference evidence="9 10" key="1">
    <citation type="submission" date="2018-11" db="EMBL/GenBank/DDBJ databases">
        <authorList>
            <person name="Lopez-Roques C."/>
            <person name="Donnadieu C."/>
            <person name="Bouchez O."/>
            <person name="Klopp C."/>
            <person name="Cabau C."/>
            <person name="Zahm M."/>
        </authorList>
    </citation>
    <scope>NUCLEOTIDE SEQUENCE [LARGE SCALE GENOMIC DNA]</scope>
    <source>
        <strain evidence="9">RS831</strain>
        <tissue evidence="9">Whole body</tissue>
    </source>
</reference>
<protein>
    <recommendedName>
        <fullName evidence="8">Tr-type G domain-containing protein</fullName>
    </recommendedName>
</protein>
<evidence type="ECO:0000259" key="8">
    <source>
        <dbReference type="PROSITE" id="PS51722"/>
    </source>
</evidence>
<dbReference type="FunFam" id="3.40.50.300:FF:000019">
    <property type="entry name" value="Translation initiation factor IF-2"/>
    <property type="match status" value="1"/>
</dbReference>
<evidence type="ECO:0000256" key="7">
    <source>
        <dbReference type="SAM" id="MobiDB-lite"/>
    </source>
</evidence>
<dbReference type="SUPFAM" id="SSF52540">
    <property type="entry name" value="P-loop containing nucleoside triphosphate hydrolases"/>
    <property type="match status" value="1"/>
</dbReference>
<feature type="region of interest" description="Disordered" evidence="7">
    <location>
        <begin position="136"/>
        <end position="157"/>
    </location>
</feature>
<dbReference type="InterPro" id="IPR000795">
    <property type="entry name" value="T_Tr_GTP-bd_dom"/>
</dbReference>
<dbReference type="GO" id="GO:0005737">
    <property type="term" value="C:cytoplasm"/>
    <property type="evidence" value="ECO:0007669"/>
    <property type="project" value="TreeGrafter"/>
</dbReference>
<dbReference type="InterPro" id="IPR023115">
    <property type="entry name" value="TIF_IF2_dom3"/>
</dbReference>
<evidence type="ECO:0000256" key="2">
    <source>
        <dbReference type="ARBA" id="ARBA00022540"/>
    </source>
</evidence>
<dbReference type="Pfam" id="PF22042">
    <property type="entry name" value="EF-G_D2"/>
    <property type="match status" value="1"/>
</dbReference>
<evidence type="ECO:0000313" key="9">
    <source>
        <dbReference type="EMBL" id="RVE76766.1"/>
    </source>
</evidence>
<dbReference type="Gene3D" id="3.40.50.300">
    <property type="entry name" value="P-loop containing nucleotide triphosphate hydrolases"/>
    <property type="match status" value="1"/>
</dbReference>
<keyword evidence="2" id="KW-0396">Initiation factor</keyword>
<dbReference type="FunFam" id="2.40.30.10:FF:000008">
    <property type="entry name" value="Translation initiation factor IF-2"/>
    <property type="match status" value="1"/>
</dbReference>
<feature type="compositionally biased region" description="Basic and acidic residues" evidence="7">
    <location>
        <begin position="136"/>
        <end position="156"/>
    </location>
</feature>
<dbReference type="FunFam" id="2.40.30.10:FF:000007">
    <property type="entry name" value="Translation initiation factor IF-2"/>
    <property type="match status" value="1"/>
</dbReference>
<dbReference type="NCBIfam" id="TIGR00231">
    <property type="entry name" value="small_GTP"/>
    <property type="match status" value="1"/>
</dbReference>
<dbReference type="GO" id="GO:0005525">
    <property type="term" value="F:GTP binding"/>
    <property type="evidence" value="ECO:0007669"/>
    <property type="project" value="UniProtKB-KW"/>
</dbReference>
<organism evidence="9 10">
    <name type="scientific">Oryzias javanicus</name>
    <name type="common">Javanese ricefish</name>
    <name type="synonym">Aplocheilus javanicus</name>
    <dbReference type="NCBI Taxonomy" id="123683"/>
    <lineage>
        <taxon>Eukaryota</taxon>
        <taxon>Metazoa</taxon>
        <taxon>Chordata</taxon>
        <taxon>Craniata</taxon>
        <taxon>Vertebrata</taxon>
        <taxon>Euteleostomi</taxon>
        <taxon>Actinopterygii</taxon>
        <taxon>Neopterygii</taxon>
        <taxon>Teleostei</taxon>
        <taxon>Neoteleostei</taxon>
        <taxon>Acanthomorphata</taxon>
        <taxon>Ovalentaria</taxon>
        <taxon>Atherinomorphae</taxon>
        <taxon>Beloniformes</taxon>
        <taxon>Adrianichthyidae</taxon>
        <taxon>Oryziinae</taxon>
        <taxon>Oryzias</taxon>
    </lineage>
</organism>
<dbReference type="Pfam" id="PF00009">
    <property type="entry name" value="GTP_EFTU"/>
    <property type="match status" value="1"/>
</dbReference>
<dbReference type="SUPFAM" id="SSF50447">
    <property type="entry name" value="Translation proteins"/>
    <property type="match status" value="2"/>
</dbReference>
<dbReference type="InterPro" id="IPR005225">
    <property type="entry name" value="Small_GTP-bd"/>
</dbReference>
<dbReference type="PROSITE" id="PS51722">
    <property type="entry name" value="G_TR_2"/>
    <property type="match status" value="1"/>
</dbReference>
<proteinExistence type="inferred from homology"/>
<accession>A0A3S2PIK8</accession>
<sequence>MNVMSSVMRGAHRLRCADLPLLSNFLSPPFLRCPVWSSAPPLTHLPTRKFAVKQVRGQKKDQKKLKAAKQEVEIRQGMTAAALAAAMNKDFDHVLEALLNTAVDLDSLEPDSVLEEKWIKEVVTRSGMKFRWAKLSESREKPNKDVGRRPPADPLRRSQIVSTEAGGITQHIGAFLVQLPTGEKITFLDTPGHAAFSSMRARGANATDIVILVVAADDGVMTQTVESIRHAKKAEVPIIVAVNKCDRPQADPARVKRELLAHGVICEELGGDVQAVHVSALKGENLSALTEATVALAEVLELKAEPGGAVEGLIIESRTDRGRGPVTTAIVQRGTLRRGCVLVAGRCWAKVRFLFDENGCAVMEAGPGAAVEVVGWKELPSAGELILEVESEQRAREVVEWRSHEEERQKLQEEHSAIQLKQQRHLEEYQRQRDELAHLSWRQRKAALYRANKTRFSMRPSEHAQSDELRLPLVIKGDVDGSVEAVLNILEGYDAQHQCQLEVVHFGVGDVSENDVNMAEAFGGSIYGFNVKASRSVQNLAAKKGVALHLHTIIYKLMEQLREELSSKLPPCVSETVIGEASVLATFDVSVGKKKVLVAGCRVQKGSLDRRLKFRLIRGRDALWEGSLSTLKQHKDDVQTVKTGMECGLSADAVVDFRPGDVIVCYEEKEVMQVTSWDPGF</sequence>
<dbReference type="GO" id="GO:0003743">
    <property type="term" value="F:translation initiation factor activity"/>
    <property type="evidence" value="ECO:0007669"/>
    <property type="project" value="UniProtKB-KW"/>
</dbReference>
<dbReference type="Pfam" id="PF11987">
    <property type="entry name" value="IF-2"/>
    <property type="match status" value="1"/>
</dbReference>
<evidence type="ECO:0000256" key="6">
    <source>
        <dbReference type="ARBA" id="ARBA00025162"/>
    </source>
</evidence>
<dbReference type="AlphaFoldDB" id="A0A3S2PIK8"/>
<feature type="domain" description="Tr-type G" evidence="8">
    <location>
        <begin position="164"/>
        <end position="303"/>
    </location>
</feature>
<evidence type="ECO:0000256" key="4">
    <source>
        <dbReference type="ARBA" id="ARBA00022917"/>
    </source>
</evidence>
<dbReference type="CDD" id="cd01887">
    <property type="entry name" value="IF2_eIF5B"/>
    <property type="match status" value="1"/>
</dbReference>
<keyword evidence="3" id="KW-0547">Nucleotide-binding</keyword>
<dbReference type="InterPro" id="IPR044145">
    <property type="entry name" value="IF2_II"/>
</dbReference>
<dbReference type="InterPro" id="IPR015760">
    <property type="entry name" value="TIF_IF2"/>
</dbReference>
<dbReference type="InterPro" id="IPR036925">
    <property type="entry name" value="TIF_IF2_dom3_sf"/>
</dbReference>